<reference evidence="4 5" key="1">
    <citation type="submission" date="2019-07" db="EMBL/GenBank/DDBJ databases">
        <title>Ln-dependent methylotrophs.</title>
        <authorList>
            <person name="Tani A."/>
        </authorList>
    </citation>
    <scope>NUCLEOTIDE SEQUENCE [LARGE SCALE GENOMIC DNA]</scope>
    <source>
        <strain evidence="4 5">SM89A</strain>
    </source>
</reference>
<dbReference type="AlphaFoldDB" id="A0A549SH72"/>
<dbReference type="InterPro" id="IPR005053">
    <property type="entry name" value="MobA_MobL"/>
</dbReference>
<keyword evidence="2" id="KW-0184">Conjugation</keyword>
<comment type="similarity">
    <text evidence="1">Belongs to the MobA/MobL family.</text>
</comment>
<dbReference type="EMBL" id="VJMF01000078">
    <property type="protein sequence ID" value="TRL28980.1"/>
    <property type="molecule type" value="Genomic_DNA"/>
</dbReference>
<gene>
    <name evidence="4" type="ORF">FM996_18060</name>
</gene>
<evidence type="ECO:0000313" key="4">
    <source>
        <dbReference type="EMBL" id="TRL28980.1"/>
    </source>
</evidence>
<evidence type="ECO:0000256" key="2">
    <source>
        <dbReference type="ARBA" id="ARBA00022971"/>
    </source>
</evidence>
<dbReference type="Proteomes" id="UP000316781">
    <property type="component" value="Unassembled WGS sequence"/>
</dbReference>
<accession>A0A549SH72</accession>
<evidence type="ECO:0000313" key="5">
    <source>
        <dbReference type="Proteomes" id="UP000316781"/>
    </source>
</evidence>
<comment type="caution">
    <text evidence="4">The sequence shown here is derived from an EMBL/GenBank/DDBJ whole genome shotgun (WGS) entry which is preliminary data.</text>
</comment>
<protein>
    <submittedName>
        <fullName evidence="4">AAA family ATPase</fullName>
    </submittedName>
</protein>
<dbReference type="Pfam" id="PF13604">
    <property type="entry name" value="AAA_30"/>
    <property type="match status" value="1"/>
</dbReference>
<feature type="domain" description="MobA/MobL protein" evidence="3">
    <location>
        <begin position="96"/>
        <end position="269"/>
    </location>
</feature>
<evidence type="ECO:0000259" key="3">
    <source>
        <dbReference type="Pfam" id="PF03389"/>
    </source>
</evidence>
<proteinExistence type="inferred from homology"/>
<evidence type="ECO:0000256" key="1">
    <source>
        <dbReference type="ARBA" id="ARBA00010873"/>
    </source>
</evidence>
<organism evidence="4 5">
    <name type="scientific">Methylosinus sporium</name>
    <dbReference type="NCBI Taxonomy" id="428"/>
    <lineage>
        <taxon>Bacteria</taxon>
        <taxon>Pseudomonadati</taxon>
        <taxon>Pseudomonadota</taxon>
        <taxon>Alphaproteobacteria</taxon>
        <taxon>Hyphomicrobiales</taxon>
        <taxon>Methylocystaceae</taxon>
        <taxon>Methylosinus</taxon>
    </lineage>
</organism>
<sequence>MVAIALSPFFFRRLRLLVLGDCWPRCERTACCIGAVGRADRPNSNFAFWFQHSHRFRGACRPRVGIPARAGATRGEDCEMAIFYLNVITVSRSVGRNAVVAAAYCSRTRLRDPRRETVADFSALGDIEHSEILLPIGARAEWSDRATLWSEVEAVEKRDDAQVAREVEIAIPSDLSRADRIALAREFFNEQFVERGIIVDLNIHRAEGADGVERSYVQGLFSMREIVEEGFGKKRTDWKDAKLLSKWRERWTLLSNKYLLAAGCGQLIRAGADAVRGRALEPFFEDEQIERRAENQEIAWRNGERLLGEPELALRALTRAGATFTYGELIAFVSKNTAGKEQFETARARVECSVELVRLSDGERFSTRSLVAIVQCASSQSGAIATASPGLEAAETSRTLKEAISQWESAGLRLRGVGLTYETAKAFEKKSGIKSVGVHGLLGRWQKKQDRLASTDVLVVNDAKGLSARQKEWMLRATRAARSKLVLVDGTRLVEIDGGATGLSPEEMTAVGG</sequence>
<dbReference type="Gene3D" id="3.30.930.30">
    <property type="match status" value="1"/>
</dbReference>
<name>A0A549SH72_METSR</name>
<dbReference type="Pfam" id="PF03389">
    <property type="entry name" value="MobA_MobL"/>
    <property type="match status" value="1"/>
</dbReference>